<keyword evidence="6 10" id="KW-0472">Membrane</keyword>
<protein>
    <submittedName>
        <fullName evidence="12">Macoilin</fullName>
    </submittedName>
</protein>
<evidence type="ECO:0000256" key="7">
    <source>
        <dbReference type="ARBA" id="ARBA00023242"/>
    </source>
</evidence>
<evidence type="ECO:0000256" key="8">
    <source>
        <dbReference type="SAM" id="Coils"/>
    </source>
</evidence>
<name>A0A914CCG4_9BILA</name>
<dbReference type="PANTHER" id="PTHR13289:SF6">
    <property type="entry name" value="MACOILIN"/>
    <property type="match status" value="1"/>
</dbReference>
<dbReference type="GO" id="GO:0030867">
    <property type="term" value="C:rough endoplasmic reticulum membrane"/>
    <property type="evidence" value="ECO:0007669"/>
    <property type="project" value="UniProtKB-SubCell"/>
</dbReference>
<dbReference type="GO" id="GO:0023041">
    <property type="term" value="P:neuronal signal transduction"/>
    <property type="evidence" value="ECO:0007669"/>
    <property type="project" value="InterPro"/>
</dbReference>
<feature type="region of interest" description="Disordered" evidence="9">
    <location>
        <begin position="450"/>
        <end position="511"/>
    </location>
</feature>
<evidence type="ECO:0000313" key="11">
    <source>
        <dbReference type="Proteomes" id="UP000887540"/>
    </source>
</evidence>
<evidence type="ECO:0000256" key="3">
    <source>
        <dbReference type="ARBA" id="ARBA00022692"/>
    </source>
</evidence>
<evidence type="ECO:0000256" key="9">
    <source>
        <dbReference type="SAM" id="MobiDB-lite"/>
    </source>
</evidence>
<evidence type="ECO:0000256" key="4">
    <source>
        <dbReference type="ARBA" id="ARBA00022824"/>
    </source>
</evidence>
<dbReference type="Pfam" id="PF09726">
    <property type="entry name" value="Macoilin"/>
    <property type="match status" value="3"/>
</dbReference>
<feature type="coiled-coil region" evidence="8">
    <location>
        <begin position="633"/>
        <end position="779"/>
    </location>
</feature>
<dbReference type="GO" id="GO:0008017">
    <property type="term" value="F:microtubule binding"/>
    <property type="evidence" value="ECO:0007669"/>
    <property type="project" value="TreeGrafter"/>
</dbReference>
<sequence>MRAIDVPKFRRTVKNRTRLGESVYLNASHLVYLKLVTVWLTCIALDLVVGFRFELLWPVWLMVRHLYESFRVQTFSSSLHYSAFSVFFVCITATSDLICYLFIPVQVLLFVASTYVWLQFVYQTNDRGLCFPTLAIWVLCIVFEYSFRYKFDHPTWYLARGPWFTAGLFPSTSDGPIAAATNTTALVQPHLEVYRPFAAHCLGYPIVTLGFRIKSLFSSWRLKRRREEVSNKNEFYDRLLAEALPSVYERRKSFGASRHHLALENEPIGDFEIGSSWAVDLDPRTYSNSTSSMTANGSSPQLAICAGSGTTTQTQCITRKISTNKSKNANWKQQNGVNRRTTSTKSGGSSLYYLSKSAIMRGDSGAYLTTEQNGYQNEDANEDDIDSSRAPILTYVSKLLFAWLPRFLACGVMYVLSFIHSSLVSSISSLVQLTLSVFGRGSLPANANVQDDLISTSGDGSQLADEESDHEEIFTNKPQVENSAKKKQQQQPRGRIRGRTPASTNPDDTSSLMTEATEFQENGVIQQKENIVWKPSQNGHSAILANGSDYVTKYVNCNGKNSDELSNNNINKENNNSHFVADEYKQLNKEKEMLEQSLNRLKTDLKSSKFHETELRTQLTTSQQQEKSAKQELLLLRAKHDQIETKYKQLSKQSEQQKSTMTLLEKRLVEIQARKNELEKELLSEKNYTKVIKEEPNSKVGTTEMDLLKTKIVRLEGEIKRLKAEIKNKDEFYSNMETELKELQEHRKKCDAEVLKAHISALKDKNARLEQTLSSENRLKQDLFRALNDSKAQIETLQ</sequence>
<feature type="coiled-coil region" evidence="8">
    <location>
        <begin position="570"/>
        <end position="604"/>
    </location>
</feature>
<feature type="transmembrane region" description="Helical" evidence="10">
    <location>
        <begin position="129"/>
        <end position="147"/>
    </location>
</feature>
<keyword evidence="11" id="KW-1185">Reference proteome</keyword>
<evidence type="ECO:0000313" key="12">
    <source>
        <dbReference type="WBParaSite" id="ACRNAN_Path_829.g3152.t1"/>
    </source>
</evidence>
<evidence type="ECO:0000256" key="5">
    <source>
        <dbReference type="ARBA" id="ARBA00022989"/>
    </source>
</evidence>
<organism evidence="11 12">
    <name type="scientific">Acrobeloides nanus</name>
    <dbReference type="NCBI Taxonomy" id="290746"/>
    <lineage>
        <taxon>Eukaryota</taxon>
        <taxon>Metazoa</taxon>
        <taxon>Ecdysozoa</taxon>
        <taxon>Nematoda</taxon>
        <taxon>Chromadorea</taxon>
        <taxon>Rhabditida</taxon>
        <taxon>Tylenchina</taxon>
        <taxon>Cephalobomorpha</taxon>
        <taxon>Cephaloboidea</taxon>
        <taxon>Cephalobidae</taxon>
        <taxon>Acrobeloides</taxon>
    </lineage>
</organism>
<feature type="transmembrane region" description="Helical" evidence="10">
    <location>
        <begin position="399"/>
        <end position="419"/>
    </location>
</feature>
<dbReference type="GO" id="GO:0031965">
    <property type="term" value="C:nuclear membrane"/>
    <property type="evidence" value="ECO:0007669"/>
    <property type="project" value="UniProtKB-SubCell"/>
</dbReference>
<evidence type="ECO:0000256" key="6">
    <source>
        <dbReference type="ARBA" id="ARBA00023136"/>
    </source>
</evidence>
<evidence type="ECO:0000256" key="10">
    <source>
        <dbReference type="SAM" id="Phobius"/>
    </source>
</evidence>
<feature type="transmembrane region" description="Helical" evidence="10">
    <location>
        <begin position="74"/>
        <end position="94"/>
    </location>
</feature>
<keyword evidence="3 10" id="KW-0812">Transmembrane</keyword>
<dbReference type="GO" id="GO:0006935">
    <property type="term" value="P:chemotaxis"/>
    <property type="evidence" value="ECO:0007669"/>
    <property type="project" value="TreeGrafter"/>
</dbReference>
<feature type="compositionally biased region" description="Polar residues" evidence="9">
    <location>
        <begin position="450"/>
        <end position="460"/>
    </location>
</feature>
<dbReference type="PANTHER" id="PTHR13289">
    <property type="entry name" value="PROTEIN PHOSPHATASE 1-BINDING PROTEIN BIFOCAL"/>
    <property type="match status" value="1"/>
</dbReference>
<keyword evidence="7" id="KW-0539">Nucleus</keyword>
<feature type="compositionally biased region" description="Polar residues" evidence="9">
    <location>
        <begin position="501"/>
        <end position="511"/>
    </location>
</feature>
<reference evidence="12" key="1">
    <citation type="submission" date="2022-11" db="UniProtKB">
        <authorList>
            <consortium name="WormBaseParasite"/>
        </authorList>
    </citation>
    <scope>IDENTIFICATION</scope>
</reference>
<dbReference type="Proteomes" id="UP000887540">
    <property type="component" value="Unplaced"/>
</dbReference>
<comment type="subcellular location">
    <subcellularLocation>
        <location evidence="1">Nucleus membrane</location>
        <topology evidence="1">Multi-pass membrane protein</topology>
    </subcellularLocation>
    <subcellularLocation>
        <location evidence="2">Rough endoplasmic reticulum membrane</location>
        <topology evidence="2">Multi-pass membrane protein</topology>
    </subcellularLocation>
</comment>
<evidence type="ECO:0000256" key="2">
    <source>
        <dbReference type="ARBA" id="ARBA00004269"/>
    </source>
</evidence>
<keyword evidence="8" id="KW-0175">Coiled coil</keyword>
<dbReference type="InterPro" id="IPR019130">
    <property type="entry name" value="Macoilin"/>
</dbReference>
<proteinExistence type="predicted"/>
<accession>A0A914CCG4</accession>
<feature type="transmembrane region" description="Helical" evidence="10">
    <location>
        <begin position="31"/>
        <end position="53"/>
    </location>
</feature>
<keyword evidence="4" id="KW-0256">Endoplasmic reticulum</keyword>
<evidence type="ECO:0000256" key="1">
    <source>
        <dbReference type="ARBA" id="ARBA00004232"/>
    </source>
</evidence>
<dbReference type="WBParaSite" id="ACRNAN_Path_829.g3152.t1">
    <property type="protein sequence ID" value="ACRNAN_Path_829.g3152.t1"/>
    <property type="gene ID" value="ACRNAN_Path_829.g3152"/>
</dbReference>
<dbReference type="AlphaFoldDB" id="A0A914CCG4"/>
<feature type="transmembrane region" description="Helical" evidence="10">
    <location>
        <begin position="100"/>
        <end position="122"/>
    </location>
</feature>
<keyword evidence="5 10" id="KW-1133">Transmembrane helix</keyword>